<reference evidence="4" key="1">
    <citation type="submission" date="2021-02" db="EMBL/GenBank/DDBJ databases">
        <authorList>
            <person name="Nowell W R."/>
        </authorList>
    </citation>
    <scope>NUCLEOTIDE SEQUENCE</scope>
    <source>
        <strain evidence="4">Ploen Becks lab</strain>
    </source>
</reference>
<dbReference type="InterPro" id="IPR036465">
    <property type="entry name" value="vWFA_dom_sf"/>
</dbReference>
<dbReference type="SUPFAM" id="SSF53300">
    <property type="entry name" value="vWA-like"/>
    <property type="match status" value="1"/>
</dbReference>
<comment type="caution">
    <text evidence="4">The sequence shown here is derived from an EMBL/GenBank/DDBJ whole genome shotgun (WGS) entry which is preliminary data.</text>
</comment>
<feature type="compositionally biased region" description="Basic and acidic residues" evidence="1">
    <location>
        <begin position="60"/>
        <end position="69"/>
    </location>
</feature>
<dbReference type="PANTHER" id="PTHR45751">
    <property type="entry name" value="COPINE FAMILY PROTEIN 1"/>
    <property type="match status" value="1"/>
</dbReference>
<feature type="region of interest" description="Disordered" evidence="1">
    <location>
        <begin position="60"/>
        <end position="82"/>
    </location>
</feature>
<name>A0A814FX08_9BILA</name>
<evidence type="ECO:0000313" key="5">
    <source>
        <dbReference type="Proteomes" id="UP000663879"/>
    </source>
</evidence>
<dbReference type="PANTHER" id="PTHR45751:SF11">
    <property type="entry name" value="COPINE FAMILY PROTEIN 2"/>
    <property type="match status" value="1"/>
</dbReference>
<evidence type="ECO:0000259" key="3">
    <source>
        <dbReference type="SMART" id="SM00327"/>
    </source>
</evidence>
<dbReference type="GO" id="GO:0004842">
    <property type="term" value="F:ubiquitin-protein transferase activity"/>
    <property type="evidence" value="ECO:0007669"/>
    <property type="project" value="TreeGrafter"/>
</dbReference>
<evidence type="ECO:0000256" key="1">
    <source>
        <dbReference type="SAM" id="MobiDB-lite"/>
    </source>
</evidence>
<dbReference type="EMBL" id="CAJNOC010003535">
    <property type="protein sequence ID" value="CAF0986958.1"/>
    <property type="molecule type" value="Genomic_DNA"/>
</dbReference>
<dbReference type="Proteomes" id="UP000663879">
    <property type="component" value="Unassembled WGS sequence"/>
</dbReference>
<dbReference type="OrthoDB" id="5855668at2759"/>
<dbReference type="InterPro" id="IPR010734">
    <property type="entry name" value="Copine_C"/>
</dbReference>
<dbReference type="Pfam" id="PF07002">
    <property type="entry name" value="Copine"/>
    <property type="match status" value="1"/>
</dbReference>
<dbReference type="GO" id="GO:0005634">
    <property type="term" value="C:nucleus"/>
    <property type="evidence" value="ECO:0007669"/>
    <property type="project" value="TreeGrafter"/>
</dbReference>
<organism evidence="4 5">
    <name type="scientific">Brachionus calyciflorus</name>
    <dbReference type="NCBI Taxonomy" id="104777"/>
    <lineage>
        <taxon>Eukaryota</taxon>
        <taxon>Metazoa</taxon>
        <taxon>Spiralia</taxon>
        <taxon>Gnathifera</taxon>
        <taxon>Rotifera</taxon>
        <taxon>Eurotatoria</taxon>
        <taxon>Monogononta</taxon>
        <taxon>Pseudotrocha</taxon>
        <taxon>Ploima</taxon>
        <taxon>Brachionidae</taxon>
        <taxon>Brachionus</taxon>
    </lineage>
</organism>
<sequence>LQQSAQKTIEEEKSNRAFSSLFQNFSPFGFSQLFYLFSFFGLIGFFIWFLQPSKSEDEGVEVKKKEKTLDQSNSSSSNEEEEQDIDKLLLEHLKKRHVRNEYQTKYPTIYEASEETSLPRQVTIKPIETIESESILNSNIDEKDEDLLIRRLEKKLVKQEHVKTESLEKKEDSDSQNSLLELFNVKHVNAIGDHFNNLQEVAGAVKTAGLENSQLIFGIDFTISNLENGLKAFNGRSLHYYDDEIKNPYQKVIEILGKTLECFDVDGRIPAFGFGDSTTKDRKVFPFSPSRYCNGFKDVLARYNEILKDVQLSGPTNFAPLIKEAIKIVKETKQYHILVIVADGQVTNERQTRDAIVEASKYALSIIMVGVGDGPWDMMNEFDDSLPKRQFDNFQFVNYHEVTENCDNPDEVFALNALMEIPDQYKAIRDLNLLES</sequence>
<gene>
    <name evidence="4" type="ORF">OXX778_LOCUS15716</name>
</gene>
<accession>A0A814FX08</accession>
<dbReference type="GO" id="GO:0016567">
    <property type="term" value="P:protein ubiquitination"/>
    <property type="evidence" value="ECO:0007669"/>
    <property type="project" value="TreeGrafter"/>
</dbReference>
<feature type="transmembrane region" description="Helical" evidence="2">
    <location>
        <begin position="33"/>
        <end position="50"/>
    </location>
</feature>
<feature type="domain" description="VWFA" evidence="3">
    <location>
        <begin position="212"/>
        <end position="406"/>
    </location>
</feature>
<dbReference type="Gene3D" id="3.40.50.410">
    <property type="entry name" value="von Willebrand factor, type A domain"/>
    <property type="match status" value="1"/>
</dbReference>
<proteinExistence type="predicted"/>
<dbReference type="SMART" id="SM00327">
    <property type="entry name" value="VWA"/>
    <property type="match status" value="1"/>
</dbReference>
<keyword evidence="2" id="KW-1133">Transmembrane helix</keyword>
<keyword evidence="5" id="KW-1185">Reference proteome</keyword>
<dbReference type="InterPro" id="IPR002035">
    <property type="entry name" value="VWF_A"/>
</dbReference>
<dbReference type="AlphaFoldDB" id="A0A814FX08"/>
<keyword evidence="2" id="KW-0472">Membrane</keyword>
<keyword evidence="2" id="KW-0812">Transmembrane</keyword>
<dbReference type="InterPro" id="IPR052079">
    <property type="entry name" value="E3_ligase/Copine_domain"/>
</dbReference>
<feature type="non-terminal residue" evidence="4">
    <location>
        <position position="436"/>
    </location>
</feature>
<evidence type="ECO:0000256" key="2">
    <source>
        <dbReference type="SAM" id="Phobius"/>
    </source>
</evidence>
<protein>
    <recommendedName>
        <fullName evidence="3">VWFA domain-containing protein</fullName>
    </recommendedName>
</protein>
<evidence type="ECO:0000313" key="4">
    <source>
        <dbReference type="EMBL" id="CAF0986958.1"/>
    </source>
</evidence>